<name>A0A0F8XZ86_9ZZZZ</name>
<sequence>MKIAKDRNVATVNIRIWFWKMFLKIRRFKAKEDNNEIIAILIWEKIFIW</sequence>
<comment type="caution">
    <text evidence="1">The sequence shown here is derived from an EMBL/GenBank/DDBJ whole genome shotgun (WGS) entry which is preliminary data.</text>
</comment>
<dbReference type="EMBL" id="LAZR01070402">
    <property type="protein sequence ID" value="KKK41431.1"/>
    <property type="molecule type" value="Genomic_DNA"/>
</dbReference>
<proteinExistence type="predicted"/>
<protein>
    <submittedName>
        <fullName evidence="1">Uncharacterized protein</fullName>
    </submittedName>
</protein>
<accession>A0A0F8XZ86</accession>
<organism evidence="1">
    <name type="scientific">marine sediment metagenome</name>
    <dbReference type="NCBI Taxonomy" id="412755"/>
    <lineage>
        <taxon>unclassified sequences</taxon>
        <taxon>metagenomes</taxon>
        <taxon>ecological metagenomes</taxon>
    </lineage>
</organism>
<reference evidence="1" key="1">
    <citation type="journal article" date="2015" name="Nature">
        <title>Complex archaea that bridge the gap between prokaryotes and eukaryotes.</title>
        <authorList>
            <person name="Spang A."/>
            <person name="Saw J.H."/>
            <person name="Jorgensen S.L."/>
            <person name="Zaremba-Niedzwiedzka K."/>
            <person name="Martijn J."/>
            <person name="Lind A.E."/>
            <person name="van Eijk R."/>
            <person name="Schleper C."/>
            <person name="Guy L."/>
            <person name="Ettema T.J."/>
        </authorList>
    </citation>
    <scope>NUCLEOTIDE SEQUENCE</scope>
</reference>
<gene>
    <name evidence="1" type="ORF">LCGC14_2719490</name>
</gene>
<feature type="non-terminal residue" evidence="1">
    <location>
        <position position="49"/>
    </location>
</feature>
<dbReference type="AlphaFoldDB" id="A0A0F8XZ86"/>
<evidence type="ECO:0000313" key="1">
    <source>
        <dbReference type="EMBL" id="KKK41431.1"/>
    </source>
</evidence>